<feature type="domain" description="YspA cpYpsA-related SLOG" evidence="1">
    <location>
        <begin position="86"/>
        <end position="144"/>
    </location>
</feature>
<comment type="caution">
    <text evidence="2">The sequence shown here is derived from an EMBL/GenBank/DDBJ whole genome shotgun (WGS) entry which is preliminary data.</text>
</comment>
<organism evidence="2 3">
    <name type="scientific">Aerophobetes bacterium</name>
    <dbReference type="NCBI Taxonomy" id="2030807"/>
    <lineage>
        <taxon>Bacteria</taxon>
        <taxon>Candidatus Aerophobota</taxon>
    </lineage>
</organism>
<evidence type="ECO:0000313" key="2">
    <source>
        <dbReference type="EMBL" id="TES86921.1"/>
    </source>
</evidence>
<reference evidence="2 3" key="1">
    <citation type="submission" date="2019-03" db="EMBL/GenBank/DDBJ databases">
        <title>Metabolic potential of uncultured bacteria and archaea associated with petroleum seepage in deep-sea sediments.</title>
        <authorList>
            <person name="Dong X."/>
            <person name="Hubert C."/>
        </authorList>
    </citation>
    <scope>NUCLEOTIDE SEQUENCE [LARGE SCALE GENOMIC DNA]</scope>
    <source>
        <strain evidence="2">E44_bin92</strain>
    </source>
</reference>
<dbReference type="InterPro" id="IPR019627">
    <property type="entry name" value="YAcAr"/>
</dbReference>
<evidence type="ECO:0000313" key="3">
    <source>
        <dbReference type="Proteomes" id="UP000320781"/>
    </source>
</evidence>
<dbReference type="Proteomes" id="UP000320781">
    <property type="component" value="Unassembled WGS sequence"/>
</dbReference>
<dbReference type="Pfam" id="PF10686">
    <property type="entry name" value="YAcAr"/>
    <property type="match status" value="1"/>
</dbReference>
<proteinExistence type="predicted"/>
<protein>
    <submittedName>
        <fullName evidence="2">DUF2493 domain-containing protein</fullName>
    </submittedName>
</protein>
<evidence type="ECO:0000259" key="1">
    <source>
        <dbReference type="Pfam" id="PF10686"/>
    </source>
</evidence>
<dbReference type="AlphaFoldDB" id="A0A523QM65"/>
<dbReference type="EMBL" id="SOKU01000032">
    <property type="protein sequence ID" value="TES86921.1"/>
    <property type="molecule type" value="Genomic_DNA"/>
</dbReference>
<sequence length="217" mass="24400">MGAVSDLKPKKDNHRMTVCHAVGCKNHNRHNPPGCKLEGGAVIGVRVLCTLFKMDYEYERAQGRKRLDIRPWTKANAGKVTPGNIRVLICGSRNWTDEETIEDYIKTLPPQSVIIHGNCKGADKIAQRLALKHGHSEIPFKAKWGKNGRKAGPIRNREMLDKGDPDFVVAFNDDIQSSKGTKDMIRLTLSRGIPYEVKISYDAKCMAFFSYLMEAEE</sequence>
<gene>
    <name evidence="2" type="ORF">E3J95_00760</name>
</gene>
<name>A0A523QM65_UNCAE</name>
<accession>A0A523QM65</accession>